<dbReference type="InterPro" id="IPR005828">
    <property type="entry name" value="MFS_sugar_transport-like"/>
</dbReference>
<evidence type="ECO:0000256" key="4">
    <source>
        <dbReference type="ARBA" id="ARBA00022692"/>
    </source>
</evidence>
<evidence type="ECO:0000256" key="1">
    <source>
        <dbReference type="ARBA" id="ARBA00004141"/>
    </source>
</evidence>
<organism evidence="8 9">
    <name type="scientific">Vespula germanica</name>
    <name type="common">German yellow jacket</name>
    <name type="synonym">Paravespula germanica</name>
    <dbReference type="NCBI Taxonomy" id="30212"/>
    <lineage>
        <taxon>Eukaryota</taxon>
        <taxon>Metazoa</taxon>
        <taxon>Ecdysozoa</taxon>
        <taxon>Arthropoda</taxon>
        <taxon>Hexapoda</taxon>
        <taxon>Insecta</taxon>
        <taxon>Pterygota</taxon>
        <taxon>Neoptera</taxon>
        <taxon>Endopterygota</taxon>
        <taxon>Hymenoptera</taxon>
        <taxon>Apocrita</taxon>
        <taxon>Aculeata</taxon>
        <taxon>Vespoidea</taxon>
        <taxon>Vespidae</taxon>
        <taxon>Vespinae</taxon>
        <taxon>Vespula</taxon>
    </lineage>
</organism>
<dbReference type="PANTHER" id="PTHR23511">
    <property type="entry name" value="SYNAPTIC VESICLE GLYCOPROTEIN 2"/>
    <property type="match status" value="1"/>
</dbReference>
<evidence type="ECO:0000256" key="2">
    <source>
        <dbReference type="ARBA" id="ARBA00008335"/>
    </source>
</evidence>
<keyword evidence="9" id="KW-1185">Reference proteome</keyword>
<keyword evidence="6 7" id="KW-0472">Membrane</keyword>
<dbReference type="GO" id="GO:0016020">
    <property type="term" value="C:membrane"/>
    <property type="evidence" value="ECO:0007669"/>
    <property type="project" value="UniProtKB-SubCell"/>
</dbReference>
<dbReference type="Gene3D" id="1.20.1250.20">
    <property type="entry name" value="MFS general substrate transporter like domains"/>
    <property type="match status" value="1"/>
</dbReference>
<protein>
    <submittedName>
        <fullName evidence="8">Uncharacterized protein</fullName>
    </submittedName>
</protein>
<feature type="transmembrane region" description="Helical" evidence="7">
    <location>
        <begin position="45"/>
        <end position="66"/>
    </location>
</feature>
<dbReference type="InterPro" id="IPR036259">
    <property type="entry name" value="MFS_trans_sf"/>
</dbReference>
<dbReference type="PANTHER" id="PTHR23511:SF38">
    <property type="entry name" value="SYNAPTIC VESICLE 2-RELATED PROTEIN-LIKE PROTEIN"/>
    <property type="match status" value="1"/>
</dbReference>
<evidence type="ECO:0000313" key="8">
    <source>
        <dbReference type="EMBL" id="KAF7387377.1"/>
    </source>
</evidence>
<keyword evidence="3" id="KW-0813">Transport</keyword>
<feature type="transmembrane region" description="Helical" evidence="7">
    <location>
        <begin position="333"/>
        <end position="353"/>
    </location>
</feature>
<sequence>MGEKDIEMKPSSIQISTDASNEIDLEQYVQLAINETGFGKFNLKVMVLCSLVYLNTALSICSIGFILPSAACDFQMSTIEKGNINITFLIGMTCGCYFWGCYAGIKGRIRTLTISLFLQGTFEFFCGIVPHYGFFLLFKFLSGFSLSGQSGTLFVYLGECQPTKYKEILLSWLEMAWTLGLIAAPGRERFYYFTHILQIIGWLIIPLKFDFNTEPFVFHSWNLFVLICSLPSLKIGFWTLYFIESPKFLAESMQMSELAVVLGKIYSENTGNPVEKYFEILAKSENPLHKTLKMNNYKNSNEESRGKSLRTIVYSMYTQTISLFKPLHIRRSLNVFILVCCITASYYTLMLWFPELFQRFAKYEIMYPEESASVCKISKINQFGSNKTLEQSNVLEKLNKWKITHPNPSRYLNNNKNSQLGMMAEKKSDIEETVKASKSARVYKILPRDFELRVKFALEMVMGI</sequence>
<dbReference type="Proteomes" id="UP000617340">
    <property type="component" value="Unassembled WGS sequence"/>
</dbReference>
<evidence type="ECO:0000256" key="5">
    <source>
        <dbReference type="ARBA" id="ARBA00022989"/>
    </source>
</evidence>
<dbReference type="SUPFAM" id="SSF103473">
    <property type="entry name" value="MFS general substrate transporter"/>
    <property type="match status" value="1"/>
</dbReference>
<comment type="caution">
    <text evidence="8">The sequence shown here is derived from an EMBL/GenBank/DDBJ whole genome shotgun (WGS) entry which is preliminary data.</text>
</comment>
<dbReference type="Pfam" id="PF00083">
    <property type="entry name" value="Sugar_tr"/>
    <property type="match status" value="1"/>
</dbReference>
<name>A0A834MW15_VESGE</name>
<dbReference type="EMBL" id="JACSDZ010000014">
    <property type="protein sequence ID" value="KAF7387377.1"/>
    <property type="molecule type" value="Genomic_DNA"/>
</dbReference>
<gene>
    <name evidence="8" type="ORF">HZH68_013054</name>
</gene>
<comment type="similarity">
    <text evidence="2">Belongs to the major facilitator superfamily.</text>
</comment>
<comment type="subcellular location">
    <subcellularLocation>
        <location evidence="1">Membrane</location>
        <topology evidence="1">Multi-pass membrane protein</topology>
    </subcellularLocation>
</comment>
<keyword evidence="4 7" id="KW-0812">Transmembrane</keyword>
<feature type="transmembrane region" description="Helical" evidence="7">
    <location>
        <begin position="86"/>
        <end position="105"/>
    </location>
</feature>
<keyword evidence="5 7" id="KW-1133">Transmembrane helix</keyword>
<evidence type="ECO:0000256" key="6">
    <source>
        <dbReference type="ARBA" id="ARBA00023136"/>
    </source>
</evidence>
<evidence type="ECO:0000256" key="7">
    <source>
        <dbReference type="SAM" id="Phobius"/>
    </source>
</evidence>
<feature type="transmembrane region" description="Helical" evidence="7">
    <location>
        <begin position="112"/>
        <end position="130"/>
    </location>
</feature>
<proteinExistence type="inferred from homology"/>
<feature type="transmembrane region" description="Helical" evidence="7">
    <location>
        <begin position="221"/>
        <end position="243"/>
    </location>
</feature>
<reference evidence="8" key="1">
    <citation type="journal article" date="2020" name="G3 (Bethesda)">
        <title>High-Quality Assemblies for Three Invasive Social Wasps from the &lt;i&gt;Vespula&lt;/i&gt; Genus.</title>
        <authorList>
            <person name="Harrop T.W.R."/>
            <person name="Guhlin J."/>
            <person name="McLaughlin G.M."/>
            <person name="Permina E."/>
            <person name="Stockwell P."/>
            <person name="Gilligan J."/>
            <person name="Le Lec M.F."/>
            <person name="Gruber M.A.M."/>
            <person name="Quinn O."/>
            <person name="Lovegrove M."/>
            <person name="Duncan E.J."/>
            <person name="Remnant E.J."/>
            <person name="Van Eeckhoven J."/>
            <person name="Graham B."/>
            <person name="Knapp R.A."/>
            <person name="Langford K.W."/>
            <person name="Kronenberg Z."/>
            <person name="Press M.O."/>
            <person name="Eacker S.M."/>
            <person name="Wilson-Rankin E.E."/>
            <person name="Purcell J."/>
            <person name="Lester P.J."/>
            <person name="Dearden P.K."/>
        </authorList>
    </citation>
    <scope>NUCLEOTIDE SEQUENCE</scope>
    <source>
        <strain evidence="8">Linc-1</strain>
    </source>
</reference>
<accession>A0A834MW15</accession>
<dbReference type="AlphaFoldDB" id="A0A834MW15"/>
<evidence type="ECO:0000256" key="3">
    <source>
        <dbReference type="ARBA" id="ARBA00022448"/>
    </source>
</evidence>
<evidence type="ECO:0000313" key="9">
    <source>
        <dbReference type="Proteomes" id="UP000617340"/>
    </source>
</evidence>
<dbReference type="GO" id="GO:0022857">
    <property type="term" value="F:transmembrane transporter activity"/>
    <property type="evidence" value="ECO:0007669"/>
    <property type="project" value="InterPro"/>
</dbReference>